<dbReference type="EMBL" id="GL377313">
    <property type="protein sequence ID" value="EFI92269.1"/>
    <property type="molecule type" value="Genomic_DNA"/>
</dbReference>
<dbReference type="STRING" id="578458.D8QIQ9"/>
<name>D8QIQ9_SCHCM</name>
<dbReference type="InterPro" id="IPR004328">
    <property type="entry name" value="BRO1_dom"/>
</dbReference>
<dbReference type="PANTHER" id="PTHR40463">
    <property type="entry name" value="PH-RESPONSE REGULATOR PROTEIN PALC"/>
    <property type="match status" value="1"/>
</dbReference>
<proteinExistence type="inferred from homology"/>
<dbReference type="PROSITE" id="PS51180">
    <property type="entry name" value="BRO1"/>
    <property type="match status" value="1"/>
</dbReference>
<dbReference type="GO" id="GO:0071467">
    <property type="term" value="P:cellular response to pH"/>
    <property type="evidence" value="ECO:0007669"/>
    <property type="project" value="InterPro"/>
</dbReference>
<feature type="region of interest" description="Disordered" evidence="3">
    <location>
        <begin position="417"/>
        <end position="462"/>
    </location>
</feature>
<evidence type="ECO:0000259" key="4">
    <source>
        <dbReference type="PROSITE" id="PS51180"/>
    </source>
</evidence>
<sequence>MSTYLYELPTTGAISFADFCADHSAAKNYSSHITDATLQRASLRAALKESKRTEGDERDYLRQVIDDYLPQLLGIMSCVAHDEIGLREEPVFSWRTTLSANVFHNSPRLNIPTLHGDLAFALLTYAFLLSNHARAVVAPLGAYEHDRSISDAERRAKDEKLNFAVCLLCRASGLFAYISERVLVDWEASRDGGAAGFTRPPDLHKDVVTALAKMALADAQTLAIRKLLTRAANDSAVNPGPPLPRSHPSPSLLGKLHLECAELYGAARALAMTPGSASKDAGVSHALRAYLTTEAAIHAALAHKWLGIDAGENGGSEKGGEAVGWLLWAKKELEAIRDASKGVKSIALKKDEARGLRKDRVADELATVNTFLKHYKKTNDSIHFQPVPTQPELQSRIPAGRAAVAAKPYVPPMPAFGPGSVEYTRRQTENVELHDGDEHAERPAADRSTSEASNYSGAGSYY</sequence>
<accession>D8QIQ9</accession>
<feature type="compositionally biased region" description="Basic and acidic residues" evidence="3">
    <location>
        <begin position="423"/>
        <end position="449"/>
    </location>
</feature>
<comment type="similarity">
    <text evidence="1">Belongs to the palC family.</text>
</comment>
<dbReference type="InterPro" id="IPR037505">
    <property type="entry name" value="pH-resp_palC"/>
</dbReference>
<organism evidence="6">
    <name type="scientific">Schizophyllum commune (strain H4-8 / FGSC 9210)</name>
    <name type="common">Split gill fungus</name>
    <dbReference type="NCBI Taxonomy" id="578458"/>
    <lineage>
        <taxon>Eukaryota</taxon>
        <taxon>Fungi</taxon>
        <taxon>Dikarya</taxon>
        <taxon>Basidiomycota</taxon>
        <taxon>Agaricomycotina</taxon>
        <taxon>Agaricomycetes</taxon>
        <taxon>Agaricomycetidae</taxon>
        <taxon>Agaricales</taxon>
        <taxon>Schizophyllaceae</taxon>
        <taxon>Schizophyllum</taxon>
    </lineage>
</organism>
<evidence type="ECO:0000256" key="2">
    <source>
        <dbReference type="ARBA" id="ARBA00022193"/>
    </source>
</evidence>
<dbReference type="GO" id="GO:0005886">
    <property type="term" value="C:plasma membrane"/>
    <property type="evidence" value="ECO:0007669"/>
    <property type="project" value="TreeGrafter"/>
</dbReference>
<dbReference type="Proteomes" id="UP000007431">
    <property type="component" value="Unassembled WGS sequence"/>
</dbReference>
<dbReference type="HOGENOM" id="CLU_027723_0_0_1"/>
<feature type="compositionally biased region" description="Polar residues" evidence="3">
    <location>
        <begin position="450"/>
        <end position="462"/>
    </location>
</feature>
<gene>
    <name evidence="5" type="ORF">SCHCODRAFT_61476</name>
</gene>
<dbReference type="eggNOG" id="ENOG502QWTM">
    <property type="taxonomic scope" value="Eukaryota"/>
</dbReference>
<dbReference type="SMART" id="SM01041">
    <property type="entry name" value="BRO1"/>
    <property type="match status" value="1"/>
</dbReference>
<evidence type="ECO:0000256" key="3">
    <source>
        <dbReference type="SAM" id="MobiDB-lite"/>
    </source>
</evidence>
<dbReference type="AlphaFoldDB" id="D8QIQ9"/>
<dbReference type="VEuPathDB" id="FungiDB:SCHCODRAFT_02556653"/>
<dbReference type="Pfam" id="PF03097">
    <property type="entry name" value="BRO1"/>
    <property type="match status" value="1"/>
</dbReference>
<dbReference type="OMA" id="PNDKEWM"/>
<feature type="domain" description="BRO1" evidence="4">
    <location>
        <begin position="2"/>
        <end position="423"/>
    </location>
</feature>
<dbReference type="InParanoid" id="D8QIQ9"/>
<evidence type="ECO:0000256" key="1">
    <source>
        <dbReference type="ARBA" id="ARBA00010997"/>
    </source>
</evidence>
<dbReference type="CDD" id="cd09245">
    <property type="entry name" value="BRO1_UmRIM23-like"/>
    <property type="match status" value="1"/>
</dbReference>
<keyword evidence="6" id="KW-1185">Reference proteome</keyword>
<dbReference type="PANTHER" id="PTHR40463:SF1">
    <property type="entry name" value="PH-RESPONSE REGULATOR PROTEIN PALC"/>
    <property type="match status" value="1"/>
</dbReference>
<dbReference type="InterPro" id="IPR038499">
    <property type="entry name" value="BRO1_sf"/>
</dbReference>
<protein>
    <recommendedName>
        <fullName evidence="2">pH-response regulator protein palC</fullName>
    </recommendedName>
</protein>
<reference evidence="5 6" key="1">
    <citation type="journal article" date="2010" name="Nat. Biotechnol.">
        <title>Genome sequence of the model mushroom Schizophyllum commune.</title>
        <authorList>
            <person name="Ohm R.A."/>
            <person name="de Jong J.F."/>
            <person name="Lugones L.G."/>
            <person name="Aerts A."/>
            <person name="Kothe E."/>
            <person name="Stajich J.E."/>
            <person name="de Vries R.P."/>
            <person name="Record E."/>
            <person name="Levasseur A."/>
            <person name="Baker S.E."/>
            <person name="Bartholomew K.A."/>
            <person name="Coutinho P.M."/>
            <person name="Erdmann S."/>
            <person name="Fowler T.J."/>
            <person name="Gathman A.C."/>
            <person name="Lombard V."/>
            <person name="Henrissat B."/>
            <person name="Knabe N."/>
            <person name="Kuees U."/>
            <person name="Lilly W.W."/>
            <person name="Lindquist E."/>
            <person name="Lucas S."/>
            <person name="Magnuson J.K."/>
            <person name="Piumi F."/>
            <person name="Raudaskoski M."/>
            <person name="Salamov A."/>
            <person name="Schmutz J."/>
            <person name="Schwarze F.W.M.R."/>
            <person name="vanKuyk P.A."/>
            <person name="Horton J.S."/>
            <person name="Grigoriev I.V."/>
            <person name="Woesten H.A.B."/>
        </authorList>
    </citation>
    <scope>NUCLEOTIDE SEQUENCE [LARGE SCALE GENOMIC DNA]</scope>
    <source>
        <strain evidence="6">H4-8 / FGSC 9210</strain>
    </source>
</reference>
<evidence type="ECO:0000313" key="5">
    <source>
        <dbReference type="EMBL" id="EFI92269.1"/>
    </source>
</evidence>
<dbReference type="Gene3D" id="1.25.40.280">
    <property type="entry name" value="alix/aip1 like domains"/>
    <property type="match status" value="1"/>
</dbReference>
<evidence type="ECO:0000313" key="6">
    <source>
        <dbReference type="Proteomes" id="UP000007431"/>
    </source>
</evidence>